<evidence type="ECO:0000313" key="6">
    <source>
        <dbReference type="EMBL" id="BDG62202.1"/>
    </source>
</evidence>
<dbReference type="Proteomes" id="UP001163687">
    <property type="component" value="Chromosome"/>
</dbReference>
<dbReference type="AlphaFoldDB" id="A0AA35CQA5"/>
<dbReference type="EMBL" id="AP025628">
    <property type="protein sequence ID" value="BDG62202.1"/>
    <property type="molecule type" value="Genomic_DNA"/>
</dbReference>
<feature type="domain" description="ABC transporter" evidence="5">
    <location>
        <begin position="2"/>
        <end position="226"/>
    </location>
</feature>
<dbReference type="InterPro" id="IPR017871">
    <property type="entry name" value="ABC_transporter-like_CS"/>
</dbReference>
<gene>
    <name evidence="6" type="ORF">caldi_32920</name>
</gene>
<keyword evidence="7" id="KW-1185">Reference proteome</keyword>
<comment type="similarity">
    <text evidence="1">Belongs to the ABC transporter superfamily.</text>
</comment>
<dbReference type="InterPro" id="IPR003593">
    <property type="entry name" value="AAA+_ATPase"/>
</dbReference>
<reference evidence="6" key="1">
    <citation type="submission" date="2022-03" db="EMBL/GenBank/DDBJ databases">
        <title>Complete genome sequence of Caldinitratiruptor microaerophilus.</title>
        <authorList>
            <person name="Mukaiyama R."/>
            <person name="Nishiyama T."/>
            <person name="Ueda K."/>
        </authorList>
    </citation>
    <scope>NUCLEOTIDE SEQUENCE</scope>
    <source>
        <strain evidence="6">JCM 16183</strain>
    </source>
</reference>
<keyword evidence="4" id="KW-0067">ATP-binding</keyword>
<dbReference type="PANTHER" id="PTHR43335">
    <property type="entry name" value="ABC TRANSPORTER, ATP-BINDING PROTEIN"/>
    <property type="match status" value="1"/>
</dbReference>
<evidence type="ECO:0000259" key="5">
    <source>
        <dbReference type="PROSITE" id="PS50893"/>
    </source>
</evidence>
<dbReference type="GO" id="GO:0005524">
    <property type="term" value="F:ATP binding"/>
    <property type="evidence" value="ECO:0007669"/>
    <property type="project" value="UniProtKB-KW"/>
</dbReference>
<protein>
    <recommendedName>
        <fullName evidence="5">ABC transporter domain-containing protein</fullName>
    </recommendedName>
</protein>
<dbReference type="RefSeq" id="WP_264842796.1">
    <property type="nucleotide sequence ID" value="NZ_AP025628.1"/>
</dbReference>
<organism evidence="6 7">
    <name type="scientific">Caldinitratiruptor microaerophilus</name>
    <dbReference type="NCBI Taxonomy" id="671077"/>
    <lineage>
        <taxon>Bacteria</taxon>
        <taxon>Bacillati</taxon>
        <taxon>Bacillota</taxon>
        <taxon>Clostridia</taxon>
        <taxon>Eubacteriales</taxon>
        <taxon>Symbiobacteriaceae</taxon>
        <taxon>Caldinitratiruptor</taxon>
    </lineage>
</organism>
<dbReference type="PROSITE" id="PS50893">
    <property type="entry name" value="ABC_TRANSPORTER_2"/>
    <property type="match status" value="1"/>
</dbReference>
<proteinExistence type="inferred from homology"/>
<dbReference type="Gene3D" id="3.40.50.300">
    <property type="entry name" value="P-loop containing nucleotide triphosphate hydrolases"/>
    <property type="match status" value="1"/>
</dbReference>
<dbReference type="SUPFAM" id="SSF52540">
    <property type="entry name" value="P-loop containing nucleoside triphosphate hydrolases"/>
    <property type="match status" value="1"/>
</dbReference>
<evidence type="ECO:0000256" key="2">
    <source>
        <dbReference type="ARBA" id="ARBA00022448"/>
    </source>
</evidence>
<dbReference type="GO" id="GO:0016887">
    <property type="term" value="F:ATP hydrolysis activity"/>
    <property type="evidence" value="ECO:0007669"/>
    <property type="project" value="InterPro"/>
</dbReference>
<dbReference type="PROSITE" id="PS00211">
    <property type="entry name" value="ABC_TRANSPORTER_1"/>
    <property type="match status" value="1"/>
</dbReference>
<evidence type="ECO:0000256" key="3">
    <source>
        <dbReference type="ARBA" id="ARBA00022741"/>
    </source>
</evidence>
<name>A0AA35CQA5_9FIRM</name>
<dbReference type="InterPro" id="IPR003439">
    <property type="entry name" value="ABC_transporter-like_ATP-bd"/>
</dbReference>
<dbReference type="CDD" id="cd03230">
    <property type="entry name" value="ABC_DR_subfamily_A"/>
    <property type="match status" value="1"/>
</dbReference>
<dbReference type="PANTHER" id="PTHR43335:SF4">
    <property type="entry name" value="ABC TRANSPORTER, ATP-BINDING PROTEIN"/>
    <property type="match status" value="1"/>
</dbReference>
<dbReference type="SMART" id="SM00382">
    <property type="entry name" value="AAA"/>
    <property type="match status" value="1"/>
</dbReference>
<evidence type="ECO:0000313" key="7">
    <source>
        <dbReference type="Proteomes" id="UP001163687"/>
    </source>
</evidence>
<dbReference type="KEGG" id="cmic:caldi_32920"/>
<evidence type="ECO:0000256" key="1">
    <source>
        <dbReference type="ARBA" id="ARBA00005417"/>
    </source>
</evidence>
<dbReference type="InterPro" id="IPR027417">
    <property type="entry name" value="P-loop_NTPase"/>
</dbReference>
<accession>A0AA35CQA5</accession>
<keyword evidence="3" id="KW-0547">Nucleotide-binding</keyword>
<dbReference type="Pfam" id="PF00005">
    <property type="entry name" value="ABC_tran"/>
    <property type="match status" value="1"/>
</dbReference>
<evidence type="ECO:0000256" key="4">
    <source>
        <dbReference type="ARBA" id="ARBA00022840"/>
    </source>
</evidence>
<keyword evidence="2" id="KW-0813">Transport</keyword>
<sequence length="239" mass="25925">MVEVEHLTKRYGRFVAVSDVSFRVPAGSAVALWGHNGAGKTTTLRCVLGLASFEGRITVDGLDVRRQGREVRRRIGYVPQHLALYDMTVSQILSFFCGLRKVPPERAHELLEWVGLGGIGSRPAGTLSGGMRQRLAVALALVADPPVLVLDEPTANLDARARQDLLDLLVALRRKGHTILFASHRPGEVLDLADQVIVMEDGKVKASGPPQALARLDRSGVGVVDFEPEGMPWTSPRLA</sequence>